<gene>
    <name evidence="2" type="ORF">RND71_005754</name>
</gene>
<feature type="region of interest" description="Disordered" evidence="1">
    <location>
        <begin position="1"/>
        <end position="24"/>
    </location>
</feature>
<evidence type="ECO:0000256" key="1">
    <source>
        <dbReference type="SAM" id="MobiDB-lite"/>
    </source>
</evidence>
<comment type="caution">
    <text evidence="2">The sequence shown here is derived from an EMBL/GenBank/DDBJ whole genome shotgun (WGS) entry which is preliminary data.</text>
</comment>
<keyword evidence="3" id="KW-1185">Reference proteome</keyword>
<proteinExistence type="predicted"/>
<evidence type="ECO:0000313" key="3">
    <source>
        <dbReference type="Proteomes" id="UP001291623"/>
    </source>
</evidence>
<organism evidence="2 3">
    <name type="scientific">Anisodus tanguticus</name>
    <dbReference type="NCBI Taxonomy" id="243964"/>
    <lineage>
        <taxon>Eukaryota</taxon>
        <taxon>Viridiplantae</taxon>
        <taxon>Streptophyta</taxon>
        <taxon>Embryophyta</taxon>
        <taxon>Tracheophyta</taxon>
        <taxon>Spermatophyta</taxon>
        <taxon>Magnoliopsida</taxon>
        <taxon>eudicotyledons</taxon>
        <taxon>Gunneridae</taxon>
        <taxon>Pentapetalae</taxon>
        <taxon>asterids</taxon>
        <taxon>lamiids</taxon>
        <taxon>Solanales</taxon>
        <taxon>Solanaceae</taxon>
        <taxon>Solanoideae</taxon>
        <taxon>Hyoscyameae</taxon>
        <taxon>Anisodus</taxon>
    </lineage>
</organism>
<dbReference type="Proteomes" id="UP001291623">
    <property type="component" value="Unassembled WGS sequence"/>
</dbReference>
<reference evidence="2" key="1">
    <citation type="submission" date="2023-12" db="EMBL/GenBank/DDBJ databases">
        <title>Genome assembly of Anisodus tanguticus.</title>
        <authorList>
            <person name="Wang Y.-J."/>
        </authorList>
    </citation>
    <scope>NUCLEOTIDE SEQUENCE</scope>
    <source>
        <strain evidence="2">KB-2021</strain>
        <tissue evidence="2">Leaf</tissue>
    </source>
</reference>
<dbReference type="AlphaFoldDB" id="A0AAE1STR4"/>
<dbReference type="EMBL" id="JAVYJV010000003">
    <property type="protein sequence ID" value="KAK4375077.1"/>
    <property type="molecule type" value="Genomic_DNA"/>
</dbReference>
<sequence>MAHKLEREKLESDKYKPNKYTHKESVDEHKLQAKYLENLGECTIIRDQDCVQDPDEASLSLVRDFYASWDVKGDPDELESVKDGSKSRH</sequence>
<protein>
    <submittedName>
        <fullName evidence="2">Uncharacterized protein</fullName>
    </submittedName>
</protein>
<name>A0AAE1STR4_9SOLA</name>
<accession>A0AAE1STR4</accession>
<evidence type="ECO:0000313" key="2">
    <source>
        <dbReference type="EMBL" id="KAK4375077.1"/>
    </source>
</evidence>